<evidence type="ECO:0000313" key="3">
    <source>
        <dbReference type="EMBL" id="CAK9046825.1"/>
    </source>
</evidence>
<dbReference type="PANTHER" id="PTHR20883:SF48">
    <property type="entry name" value="ECTOINE DIOXYGENASE"/>
    <property type="match status" value="1"/>
</dbReference>
<dbReference type="SUPFAM" id="SSF51197">
    <property type="entry name" value="Clavaminate synthase-like"/>
    <property type="match status" value="1"/>
</dbReference>
<evidence type="ECO:0000256" key="2">
    <source>
        <dbReference type="SAM" id="MobiDB-lite"/>
    </source>
</evidence>
<gene>
    <name evidence="3" type="ORF">CCMP2556_LOCUS24305</name>
</gene>
<dbReference type="Proteomes" id="UP001642484">
    <property type="component" value="Unassembled WGS sequence"/>
</dbReference>
<organism evidence="3 4">
    <name type="scientific">Durusdinium trenchii</name>
    <dbReference type="NCBI Taxonomy" id="1381693"/>
    <lineage>
        <taxon>Eukaryota</taxon>
        <taxon>Sar</taxon>
        <taxon>Alveolata</taxon>
        <taxon>Dinophyceae</taxon>
        <taxon>Suessiales</taxon>
        <taxon>Symbiodiniaceae</taxon>
        <taxon>Durusdinium</taxon>
    </lineage>
</organism>
<keyword evidence="4" id="KW-1185">Reference proteome</keyword>
<feature type="compositionally biased region" description="Basic and acidic residues" evidence="2">
    <location>
        <begin position="7"/>
        <end position="24"/>
    </location>
</feature>
<accession>A0ABP0M5S2</accession>
<dbReference type="PANTHER" id="PTHR20883">
    <property type="entry name" value="PHYTANOYL-COA DIOXYGENASE DOMAIN CONTAINING 1"/>
    <property type="match status" value="1"/>
</dbReference>
<evidence type="ECO:0000313" key="4">
    <source>
        <dbReference type="Proteomes" id="UP001642484"/>
    </source>
</evidence>
<dbReference type="Gene3D" id="2.60.120.620">
    <property type="entry name" value="q2cbj1_9rhob like domain"/>
    <property type="match status" value="1"/>
</dbReference>
<evidence type="ECO:0008006" key="5">
    <source>
        <dbReference type="Google" id="ProtNLM"/>
    </source>
</evidence>
<dbReference type="InterPro" id="IPR008775">
    <property type="entry name" value="Phytyl_CoA_dOase-like"/>
</dbReference>
<name>A0ABP0M5S2_9DINO</name>
<dbReference type="EMBL" id="CAXAMN010015891">
    <property type="protein sequence ID" value="CAK9046825.1"/>
    <property type="molecule type" value="Genomic_DNA"/>
</dbReference>
<protein>
    <recommendedName>
        <fullName evidence="5">Phytanoyl-CoA dioxygenase family protein</fullName>
    </recommendedName>
</protein>
<reference evidence="3 4" key="1">
    <citation type="submission" date="2024-02" db="EMBL/GenBank/DDBJ databases">
        <authorList>
            <person name="Chen Y."/>
            <person name="Shah S."/>
            <person name="Dougan E. K."/>
            <person name="Thang M."/>
            <person name="Chan C."/>
        </authorList>
    </citation>
    <scope>NUCLEOTIDE SEQUENCE [LARGE SCALE GENOMIC DNA]</scope>
</reference>
<dbReference type="Pfam" id="PF05721">
    <property type="entry name" value="PhyH"/>
    <property type="match status" value="1"/>
</dbReference>
<feature type="region of interest" description="Disordered" evidence="2">
    <location>
        <begin position="1"/>
        <end position="35"/>
    </location>
</feature>
<comment type="cofactor">
    <cofactor evidence="1">
        <name>Fe cation</name>
        <dbReference type="ChEBI" id="CHEBI:24875"/>
    </cofactor>
</comment>
<proteinExistence type="predicted"/>
<sequence>MASVSPAERESFQRDGFLKVDARSRPRRASSVSSEKLISVEQAKELREHYEELFSRKVPHRKSSPLVAAVALSPDVAQVAASLMGWEGTRLAQDDVLWKPPGASGVGYHQDSAYISQNFRPLENNSVTVWIALDDADEETGVVEYAVGSHRWPLHDDSATTSSFHGADDEWAPLRHAAERAGVGPPEIRRLTVPLGGAVFHHQDVWHGSGRNRSSHRPRRALGVHLLKRRETEEIQISKLKKSIGDLVWRREPRPDYIYGRYMLSEDSEEVSEQFFPITWTPSGASWAS</sequence>
<evidence type="ECO:0000256" key="1">
    <source>
        <dbReference type="ARBA" id="ARBA00001962"/>
    </source>
</evidence>
<comment type="caution">
    <text evidence="3">The sequence shown here is derived from an EMBL/GenBank/DDBJ whole genome shotgun (WGS) entry which is preliminary data.</text>
</comment>